<proteinExistence type="predicted"/>
<keyword evidence="2" id="KW-1185">Reference proteome</keyword>
<dbReference type="EMBL" id="AZBU02000010">
    <property type="protein sequence ID" value="TKR62485.1"/>
    <property type="molecule type" value="Genomic_DNA"/>
</dbReference>
<organism evidence="1 2">
    <name type="scientific">Steinernema carpocapsae</name>
    <name type="common">Entomopathogenic nematode</name>
    <dbReference type="NCBI Taxonomy" id="34508"/>
    <lineage>
        <taxon>Eukaryota</taxon>
        <taxon>Metazoa</taxon>
        <taxon>Ecdysozoa</taxon>
        <taxon>Nematoda</taxon>
        <taxon>Chromadorea</taxon>
        <taxon>Rhabditida</taxon>
        <taxon>Tylenchina</taxon>
        <taxon>Panagrolaimomorpha</taxon>
        <taxon>Strongyloidoidea</taxon>
        <taxon>Steinernematidae</taxon>
        <taxon>Steinernema</taxon>
    </lineage>
</organism>
<evidence type="ECO:0000313" key="2">
    <source>
        <dbReference type="Proteomes" id="UP000298663"/>
    </source>
</evidence>
<sequence length="92" mass="10851">MVLNLKKYPCSEQRQEINQTIKSWKIKLSAATVQLTKTLNNRQITNLSVKWYKKRNYDILGARALLDLLESQLNHLNKLYSFVVSLSRFHRS</sequence>
<reference evidence="1 2" key="2">
    <citation type="journal article" date="2019" name="G3 (Bethesda)">
        <title>Hybrid Assembly of the Genome of the Entomopathogenic Nematode Steinernema carpocapsae Identifies the X-Chromosome.</title>
        <authorList>
            <person name="Serra L."/>
            <person name="Macchietto M."/>
            <person name="Macias-Munoz A."/>
            <person name="McGill C.J."/>
            <person name="Rodriguez I.M."/>
            <person name="Rodriguez B."/>
            <person name="Murad R."/>
            <person name="Mortazavi A."/>
        </authorList>
    </citation>
    <scope>NUCLEOTIDE SEQUENCE [LARGE SCALE GENOMIC DNA]</scope>
    <source>
        <strain evidence="1 2">ALL</strain>
    </source>
</reference>
<dbReference type="Proteomes" id="UP000298663">
    <property type="component" value="Unassembled WGS sequence"/>
</dbReference>
<evidence type="ECO:0000313" key="1">
    <source>
        <dbReference type="EMBL" id="TKR62485.1"/>
    </source>
</evidence>
<name>A0A4V5ZY67_STECR</name>
<reference evidence="1 2" key="1">
    <citation type="journal article" date="2015" name="Genome Biol.">
        <title>Comparative genomics of Steinernema reveals deeply conserved gene regulatory networks.</title>
        <authorList>
            <person name="Dillman A.R."/>
            <person name="Macchietto M."/>
            <person name="Porter C.F."/>
            <person name="Rogers A."/>
            <person name="Williams B."/>
            <person name="Antoshechkin I."/>
            <person name="Lee M.M."/>
            <person name="Goodwin Z."/>
            <person name="Lu X."/>
            <person name="Lewis E.E."/>
            <person name="Goodrich-Blair H."/>
            <person name="Stock S.P."/>
            <person name="Adams B.J."/>
            <person name="Sternberg P.W."/>
            <person name="Mortazavi A."/>
        </authorList>
    </citation>
    <scope>NUCLEOTIDE SEQUENCE [LARGE SCALE GENOMIC DNA]</scope>
    <source>
        <strain evidence="1 2">ALL</strain>
    </source>
</reference>
<gene>
    <name evidence="1" type="ORF">L596_026437</name>
</gene>
<accession>A0A4V5ZY67</accession>
<protein>
    <submittedName>
        <fullName evidence="1">Uncharacterized protein</fullName>
    </submittedName>
</protein>
<comment type="caution">
    <text evidence="1">The sequence shown here is derived from an EMBL/GenBank/DDBJ whole genome shotgun (WGS) entry which is preliminary data.</text>
</comment>
<dbReference type="AlphaFoldDB" id="A0A4V5ZY67"/>